<dbReference type="SUPFAM" id="SSF52540">
    <property type="entry name" value="P-loop containing nucleoside triphosphate hydrolases"/>
    <property type="match status" value="1"/>
</dbReference>
<dbReference type="PANTHER" id="PTHR37937:SF1">
    <property type="entry name" value="CONJUGATIVE TRANSFER: DNA TRANSPORT"/>
    <property type="match status" value="1"/>
</dbReference>
<dbReference type="InterPro" id="IPR003688">
    <property type="entry name" value="TraG/VirD4"/>
</dbReference>
<dbReference type="CDD" id="cd01127">
    <property type="entry name" value="TrwB_TraG_TraD_VirD4"/>
    <property type="match status" value="1"/>
</dbReference>
<dbReference type="InterPro" id="IPR027417">
    <property type="entry name" value="P-loop_NTPase"/>
</dbReference>
<evidence type="ECO:0000313" key="9">
    <source>
        <dbReference type="Proteomes" id="UP000199800"/>
    </source>
</evidence>
<sequence>MIRKKIPLAILVFIISEIVLTYYFAQMDSMLRQEHLSSINLITIIKCISKSPKSLQLFGLIFMLSIVASLIALTWNNETYKSKQYKVTDNISIPIPAGQGQCGTAWWLQKADFNTAFDHFELDINHFKEWFNHNLDDIKRKDSGQSYLDLDKISISNGGIVLGKLDGKKGKETIFFNGQDSHVLTIGATRCGKGRTVVLESICTIGLAGKSMILTDPKAELFCYTSYFLKKLGYKIYTFDFKNPKKSSHYNYLQLIIDSVDQADIAAAIDYTWDLTSQLVGEAKGEKIWSNGEASIIAASIMAVVYDNRDPENKKYQNLTNVFYFISYMCTPITVGKNQVVPLNHYMKDLPEDHPSKGLLAVSEIAPSRTRGSFYTSALMTLRLFTSPYIAEMTSMSDYAIKDIGRDKTAVFIILPDDKETYYELAALYVSQIYSLLSKEADERGGRLKRDIEFVLDEFGNYAKIQNFMSMMTVGAGKGMKINPFLQDNAQLDAKYEKDHAKTIRGNCDTWLYLKANDTDTNELISKKLGPYTISTYSLGQSNQKYTNTSVSSNVSLMSRNLLTAEEVGRIRRPYTLVLSNNAPAIHYAPDLCSWNFNRILGMGSKKHNRKIMEARQKLRPEREVSEKLELWGIWNVYKSAIVKRGREEEEKQEQELFKNIMANMNF</sequence>
<accession>A0A1H9Y8E3</accession>
<keyword evidence="9" id="KW-1185">Reference proteome</keyword>
<dbReference type="Pfam" id="PF02534">
    <property type="entry name" value="T4SS-DNA_transf"/>
    <property type="match status" value="1"/>
</dbReference>
<reference evidence="8 9" key="1">
    <citation type="submission" date="2016-10" db="EMBL/GenBank/DDBJ databases">
        <authorList>
            <person name="de Groot N.N."/>
        </authorList>
    </citation>
    <scope>NUCLEOTIDE SEQUENCE [LARGE SCALE GENOMIC DNA]</scope>
    <source>
        <strain evidence="8 9">DSM 1801</strain>
    </source>
</reference>
<dbReference type="GO" id="GO:0005886">
    <property type="term" value="C:plasma membrane"/>
    <property type="evidence" value="ECO:0007669"/>
    <property type="project" value="UniProtKB-SubCell"/>
</dbReference>
<comment type="subcellular location">
    <subcellularLocation>
        <location evidence="1">Cell membrane</location>
        <topology evidence="1">Multi-pass membrane protein</topology>
    </subcellularLocation>
</comment>
<keyword evidence="5 7" id="KW-1133">Transmembrane helix</keyword>
<dbReference type="AlphaFoldDB" id="A0A1H9Y8E3"/>
<feature type="transmembrane region" description="Helical" evidence="7">
    <location>
        <begin position="55"/>
        <end position="75"/>
    </location>
</feature>
<dbReference type="STRING" id="29364.SAMN04487772_101209"/>
<dbReference type="InterPro" id="IPR051539">
    <property type="entry name" value="T4SS-coupling_protein"/>
</dbReference>
<keyword evidence="6 7" id="KW-0472">Membrane</keyword>
<dbReference type="RefSeq" id="WP_242939646.1">
    <property type="nucleotide sequence ID" value="NZ_FOHN01000001.1"/>
</dbReference>
<protein>
    <submittedName>
        <fullName evidence="8">Type IV secretion system protein VirD4</fullName>
    </submittedName>
</protein>
<feature type="transmembrane region" description="Helical" evidence="7">
    <location>
        <begin position="6"/>
        <end position="25"/>
    </location>
</feature>
<evidence type="ECO:0000256" key="2">
    <source>
        <dbReference type="ARBA" id="ARBA00008806"/>
    </source>
</evidence>
<evidence type="ECO:0000313" key="8">
    <source>
        <dbReference type="EMBL" id="SES65093.1"/>
    </source>
</evidence>
<comment type="similarity">
    <text evidence="2">Belongs to the VirD4/TraG family.</text>
</comment>
<dbReference type="NCBIfam" id="NF045973">
    <property type="entry name" value="conju_CD1115"/>
    <property type="match status" value="1"/>
</dbReference>
<proteinExistence type="inferred from homology"/>
<organism evidence="8 9">
    <name type="scientific">[Clostridium] polysaccharolyticum</name>
    <dbReference type="NCBI Taxonomy" id="29364"/>
    <lineage>
        <taxon>Bacteria</taxon>
        <taxon>Bacillati</taxon>
        <taxon>Bacillota</taxon>
        <taxon>Clostridia</taxon>
        <taxon>Lachnospirales</taxon>
        <taxon>Lachnospiraceae</taxon>
    </lineage>
</organism>
<dbReference type="EMBL" id="FOHN01000001">
    <property type="protein sequence ID" value="SES65093.1"/>
    <property type="molecule type" value="Genomic_DNA"/>
</dbReference>
<evidence type="ECO:0000256" key="3">
    <source>
        <dbReference type="ARBA" id="ARBA00022475"/>
    </source>
</evidence>
<keyword evidence="3" id="KW-1003">Cell membrane</keyword>
<gene>
    <name evidence="8" type="ORF">SAMN04487772_101209</name>
</gene>
<evidence type="ECO:0000256" key="6">
    <source>
        <dbReference type="ARBA" id="ARBA00023136"/>
    </source>
</evidence>
<evidence type="ECO:0000256" key="1">
    <source>
        <dbReference type="ARBA" id="ARBA00004651"/>
    </source>
</evidence>
<dbReference type="PANTHER" id="PTHR37937">
    <property type="entry name" value="CONJUGATIVE TRANSFER: DNA TRANSPORT"/>
    <property type="match status" value="1"/>
</dbReference>
<evidence type="ECO:0000256" key="7">
    <source>
        <dbReference type="SAM" id="Phobius"/>
    </source>
</evidence>
<keyword evidence="4 7" id="KW-0812">Transmembrane</keyword>
<evidence type="ECO:0000256" key="4">
    <source>
        <dbReference type="ARBA" id="ARBA00022692"/>
    </source>
</evidence>
<dbReference type="Proteomes" id="UP000199800">
    <property type="component" value="Unassembled WGS sequence"/>
</dbReference>
<name>A0A1H9Y8E3_9FIRM</name>
<dbReference type="Gene3D" id="3.40.50.300">
    <property type="entry name" value="P-loop containing nucleotide triphosphate hydrolases"/>
    <property type="match status" value="1"/>
</dbReference>
<evidence type="ECO:0000256" key="5">
    <source>
        <dbReference type="ARBA" id="ARBA00022989"/>
    </source>
</evidence>